<dbReference type="OrthoDB" id="5947903at2759"/>
<dbReference type="FunCoup" id="A0A6P8J349">
    <property type="interactions" value="146"/>
</dbReference>
<dbReference type="InterPro" id="IPR033116">
    <property type="entry name" value="TRYPSIN_SER"/>
</dbReference>
<dbReference type="GO" id="GO:0004252">
    <property type="term" value="F:serine-type endopeptidase activity"/>
    <property type="evidence" value="ECO:0007669"/>
    <property type="project" value="InterPro"/>
</dbReference>
<dbReference type="PANTHER" id="PTHR24250">
    <property type="entry name" value="CHYMOTRYPSIN-RELATED"/>
    <property type="match status" value="1"/>
</dbReference>
<evidence type="ECO:0000256" key="6">
    <source>
        <dbReference type="PROSITE-ProRule" id="PRU01005"/>
    </source>
</evidence>
<dbReference type="Proteomes" id="UP000515163">
    <property type="component" value="Unplaced"/>
</dbReference>
<evidence type="ECO:0000259" key="10">
    <source>
        <dbReference type="PROSITE" id="PS51670"/>
    </source>
</evidence>
<feature type="chain" id="PRO_5027759797" evidence="8">
    <location>
        <begin position="20"/>
        <end position="309"/>
    </location>
</feature>
<feature type="domain" description="Peptidase S1" evidence="9">
    <location>
        <begin position="30"/>
        <end position="257"/>
    </location>
</feature>
<dbReference type="PROSITE" id="PS51670">
    <property type="entry name" value="SHKT"/>
    <property type="match status" value="1"/>
</dbReference>
<gene>
    <name evidence="12" type="primary">LOC116308151</name>
</gene>
<dbReference type="RefSeq" id="XP_031574396.1">
    <property type="nucleotide sequence ID" value="XM_031718536.1"/>
</dbReference>
<keyword evidence="8" id="KW-0732">Signal</keyword>
<feature type="domain" description="ShKT" evidence="10">
    <location>
        <begin position="275"/>
        <end position="306"/>
    </location>
</feature>
<evidence type="ECO:0000313" key="12">
    <source>
        <dbReference type="RefSeq" id="XP_031574396.1"/>
    </source>
</evidence>
<dbReference type="InterPro" id="IPR001254">
    <property type="entry name" value="Trypsin_dom"/>
</dbReference>
<keyword evidence="1" id="KW-0800">Toxin</keyword>
<dbReference type="InterPro" id="IPR043504">
    <property type="entry name" value="Peptidase_S1_PA_chymotrypsin"/>
</dbReference>
<dbReference type="PROSITE" id="PS00134">
    <property type="entry name" value="TRYPSIN_HIS"/>
    <property type="match status" value="1"/>
</dbReference>
<dbReference type="SUPFAM" id="SSF50494">
    <property type="entry name" value="Trypsin-like serine proteases"/>
    <property type="match status" value="1"/>
</dbReference>
<dbReference type="InterPro" id="IPR009003">
    <property type="entry name" value="Peptidase_S1_PA"/>
</dbReference>
<dbReference type="FunFam" id="2.40.10.10:FF:000003">
    <property type="entry name" value="Transmembrane serine protease 3"/>
    <property type="match status" value="1"/>
</dbReference>
<accession>A0A6P8J349</accession>
<dbReference type="PRINTS" id="PR00722">
    <property type="entry name" value="CHYMOTRYPSIN"/>
</dbReference>
<dbReference type="Gene3D" id="2.40.10.10">
    <property type="entry name" value="Trypsin-like serine proteases"/>
    <property type="match status" value="1"/>
</dbReference>
<keyword evidence="2 7" id="KW-0645">Protease</keyword>
<dbReference type="CDD" id="cd00190">
    <property type="entry name" value="Tryp_SPc"/>
    <property type="match status" value="1"/>
</dbReference>
<evidence type="ECO:0000259" key="9">
    <source>
        <dbReference type="PROSITE" id="PS50240"/>
    </source>
</evidence>
<evidence type="ECO:0000256" key="4">
    <source>
        <dbReference type="ARBA" id="ARBA00022825"/>
    </source>
</evidence>
<protein>
    <submittedName>
        <fullName evidence="12">Chymotrypsinogen B-like</fullName>
    </submittedName>
</protein>
<dbReference type="KEGG" id="aten:116308151"/>
<evidence type="ECO:0000256" key="5">
    <source>
        <dbReference type="ARBA" id="ARBA00023157"/>
    </source>
</evidence>
<dbReference type="InterPro" id="IPR003582">
    <property type="entry name" value="ShKT_dom"/>
</dbReference>
<reference evidence="12" key="1">
    <citation type="submission" date="2025-08" db="UniProtKB">
        <authorList>
            <consortium name="RefSeq"/>
        </authorList>
    </citation>
    <scope>IDENTIFICATION</scope>
    <source>
        <tissue evidence="12">Tentacle</tissue>
    </source>
</reference>
<keyword evidence="5" id="KW-1015">Disulfide bond</keyword>
<evidence type="ECO:0000313" key="11">
    <source>
        <dbReference type="Proteomes" id="UP000515163"/>
    </source>
</evidence>
<sequence length="309" mass="33204">MKSLLLPLLCLLVPALVKATCGRRPAGTRIVGGEVAVPNSWPWQLSLRRYASHVCGASLISPEWAVTAGHCVSRTQDPKQYSIIAGAHHRETSGKIYRISKIILHEDYSHVQNDVALLRLAVKATLDDKVGTICLPKQGDRIPNGKNCFMTGWGRFSGSHPAGSKLLKQTNAPIADYQTCRKVNGGSVTDKTMVCAGGKGSSVCMGDSGGPLSCEENGRWVLRGAASWVTDVQCPVNTYSVYARISNFVDWINNKIAGEGGSGSGGNGGNGGNTCQDNNENCKLFSFQCKFNPRIKRICPKTCKLCKST</sequence>
<evidence type="ECO:0000256" key="7">
    <source>
        <dbReference type="RuleBase" id="RU363034"/>
    </source>
</evidence>
<evidence type="ECO:0000256" key="1">
    <source>
        <dbReference type="ARBA" id="ARBA00022656"/>
    </source>
</evidence>
<dbReference type="InterPro" id="IPR001314">
    <property type="entry name" value="Peptidase_S1A"/>
</dbReference>
<dbReference type="PANTHER" id="PTHR24250:SF27">
    <property type="entry name" value="ELASTASE 2 LIKE"/>
    <property type="match status" value="1"/>
</dbReference>
<evidence type="ECO:0000256" key="8">
    <source>
        <dbReference type="SAM" id="SignalP"/>
    </source>
</evidence>
<feature type="signal peptide" evidence="8">
    <location>
        <begin position="1"/>
        <end position="19"/>
    </location>
</feature>
<keyword evidence="4 7" id="KW-0720">Serine protease</keyword>
<keyword evidence="3 7" id="KW-0378">Hydrolase</keyword>
<dbReference type="GeneID" id="116308151"/>
<dbReference type="GO" id="GO:0090729">
    <property type="term" value="F:toxin activity"/>
    <property type="evidence" value="ECO:0007669"/>
    <property type="project" value="UniProtKB-KW"/>
</dbReference>
<dbReference type="Pfam" id="PF00089">
    <property type="entry name" value="Trypsin"/>
    <property type="match status" value="1"/>
</dbReference>
<proteinExistence type="predicted"/>
<name>A0A6P8J349_ACTTE</name>
<dbReference type="PROSITE" id="PS50240">
    <property type="entry name" value="TRYPSIN_DOM"/>
    <property type="match status" value="1"/>
</dbReference>
<dbReference type="AlphaFoldDB" id="A0A6P8J349"/>
<organism evidence="11 12">
    <name type="scientific">Actinia tenebrosa</name>
    <name type="common">Australian red waratah sea anemone</name>
    <dbReference type="NCBI Taxonomy" id="6105"/>
    <lineage>
        <taxon>Eukaryota</taxon>
        <taxon>Metazoa</taxon>
        <taxon>Cnidaria</taxon>
        <taxon>Anthozoa</taxon>
        <taxon>Hexacorallia</taxon>
        <taxon>Actiniaria</taxon>
        <taxon>Actiniidae</taxon>
        <taxon>Actinia</taxon>
    </lineage>
</organism>
<evidence type="ECO:0000256" key="2">
    <source>
        <dbReference type="ARBA" id="ARBA00022670"/>
    </source>
</evidence>
<dbReference type="PROSITE" id="PS00135">
    <property type="entry name" value="TRYPSIN_SER"/>
    <property type="match status" value="1"/>
</dbReference>
<dbReference type="GO" id="GO:0006508">
    <property type="term" value="P:proteolysis"/>
    <property type="evidence" value="ECO:0007669"/>
    <property type="project" value="UniProtKB-KW"/>
</dbReference>
<dbReference type="InterPro" id="IPR018114">
    <property type="entry name" value="TRYPSIN_HIS"/>
</dbReference>
<keyword evidence="11" id="KW-1185">Reference proteome</keyword>
<evidence type="ECO:0000256" key="3">
    <source>
        <dbReference type="ARBA" id="ARBA00022801"/>
    </source>
</evidence>
<dbReference type="SMART" id="SM00020">
    <property type="entry name" value="Tryp_SPc"/>
    <property type="match status" value="1"/>
</dbReference>
<comment type="caution">
    <text evidence="6">Lacks conserved residue(s) required for the propagation of feature annotation.</text>
</comment>
<dbReference type="InParanoid" id="A0A6P8J349"/>